<comment type="caution">
    <text evidence="6">The sequence shown here is derived from an EMBL/GenBank/DDBJ whole genome shotgun (WGS) entry which is preliminary data.</text>
</comment>
<keyword evidence="3 5" id="KW-1133">Transmembrane helix</keyword>
<dbReference type="GO" id="GO:1990961">
    <property type="term" value="P:xenobiotic detoxification by transmembrane export across the plasma membrane"/>
    <property type="evidence" value="ECO:0007669"/>
    <property type="project" value="InterPro"/>
</dbReference>
<keyword evidence="7" id="KW-1185">Reference proteome</keyword>
<feature type="transmembrane region" description="Helical" evidence="5">
    <location>
        <begin position="27"/>
        <end position="51"/>
    </location>
</feature>
<evidence type="ECO:0000256" key="3">
    <source>
        <dbReference type="ARBA" id="ARBA00022989"/>
    </source>
</evidence>
<dbReference type="PRINTS" id="PR01490">
    <property type="entry name" value="RTXTOXIND"/>
</dbReference>
<dbReference type="PANTHER" id="PTHR30386:SF26">
    <property type="entry name" value="TRANSPORT PROTEIN COMB"/>
    <property type="match status" value="1"/>
</dbReference>
<sequence length="435" mass="48636">MKESKHKNIELRSDEVKDILTRPPHSLVRYGTTVIFVVLGLIFVGCFIFRYPDIVKGSVSVTTQNPPSWLLAKSTGRLKDLYISDKQFVKQGDLIAVIDNPASTEDVKAVKRYLQTETIVSDTVVLLSQNLLNHTYELGELQASFSDFIKAAVNYENFVSLNLTKQDEVSIRQQIQGRTVYTSNLNTQLDLKRKELALAKSTYDRDKQLYEKGVLSKSEVEESEKTYLGLRLVLQQLEATILSEKIENNKLSNSASKLTVEYLQDKNSKHSELVSAYRELVSEIETWEQKYMLIAPQSGVVTFNSYWTKNQIVSTGDKVFVVVPANQGDLIGKVEIPESGAGKIKIGQLANLKISGYPYLEYGVLQGTVKSISLVANQNKYAVEIALCSGMKSTTGAVFNFTGELNGTAEIVTEDRSLANRILSPLKYLLTNNFK</sequence>
<dbReference type="PANTHER" id="PTHR30386">
    <property type="entry name" value="MEMBRANE FUSION SUBUNIT OF EMRAB-TOLC MULTIDRUG EFFLUX PUMP"/>
    <property type="match status" value="1"/>
</dbReference>
<dbReference type="InterPro" id="IPR050739">
    <property type="entry name" value="MFP"/>
</dbReference>
<evidence type="ECO:0000256" key="4">
    <source>
        <dbReference type="ARBA" id="ARBA00023136"/>
    </source>
</evidence>
<gene>
    <name evidence="6" type="ORF">E2605_13705</name>
</gene>
<dbReference type="OrthoDB" id="7057889at2"/>
<dbReference type="InterPro" id="IPR030190">
    <property type="entry name" value="MacA_alpha-hairpin_sf"/>
</dbReference>
<evidence type="ECO:0000313" key="6">
    <source>
        <dbReference type="EMBL" id="TFD94871.1"/>
    </source>
</evidence>
<protein>
    <submittedName>
        <fullName evidence="6">HlyD family efflux transporter periplasmic adaptor subunit</fullName>
    </submittedName>
</protein>
<dbReference type="STRING" id="1121485.GCA_000426485_03224"/>
<keyword evidence="2 5" id="KW-0812">Transmembrane</keyword>
<comment type="subcellular location">
    <subcellularLocation>
        <location evidence="1">Membrane</location>
        <topology evidence="1">Single-pass membrane protein</topology>
    </subcellularLocation>
</comment>
<name>A0A4Y8KZD1_9BACT</name>
<accession>A0A4Y8KZD1</accession>
<dbReference type="GO" id="GO:0019898">
    <property type="term" value="C:extrinsic component of membrane"/>
    <property type="evidence" value="ECO:0007669"/>
    <property type="project" value="InterPro"/>
</dbReference>
<organism evidence="6 7">
    <name type="scientific">Dysgonomonas capnocytophagoides</name>
    <dbReference type="NCBI Taxonomy" id="45254"/>
    <lineage>
        <taxon>Bacteria</taxon>
        <taxon>Pseudomonadati</taxon>
        <taxon>Bacteroidota</taxon>
        <taxon>Bacteroidia</taxon>
        <taxon>Bacteroidales</taxon>
        <taxon>Dysgonomonadaceae</taxon>
        <taxon>Dysgonomonas</taxon>
    </lineage>
</organism>
<reference evidence="6 7" key="1">
    <citation type="submission" date="2019-03" db="EMBL/GenBank/DDBJ databases">
        <title>San Antonio Military Medical Center submission to MRSN (WRAIR), pending publication.</title>
        <authorList>
            <person name="Blyth D.M."/>
            <person name="Mccarthy S.L."/>
            <person name="Schall S.E."/>
            <person name="Stam J.A."/>
            <person name="Ong A.C."/>
            <person name="Mcgann P.T."/>
        </authorList>
    </citation>
    <scope>NUCLEOTIDE SEQUENCE [LARGE SCALE GENOMIC DNA]</scope>
    <source>
        <strain evidence="6 7">MRSN571793</strain>
    </source>
</reference>
<evidence type="ECO:0000313" key="7">
    <source>
        <dbReference type="Proteomes" id="UP000297861"/>
    </source>
</evidence>
<evidence type="ECO:0000256" key="2">
    <source>
        <dbReference type="ARBA" id="ARBA00022692"/>
    </source>
</evidence>
<dbReference type="RefSeq" id="WP_134436896.1">
    <property type="nucleotide sequence ID" value="NZ_SOML01000009.1"/>
</dbReference>
<dbReference type="Gene3D" id="2.40.30.170">
    <property type="match status" value="1"/>
</dbReference>
<dbReference type="EMBL" id="SOML01000009">
    <property type="protein sequence ID" value="TFD94871.1"/>
    <property type="molecule type" value="Genomic_DNA"/>
</dbReference>
<keyword evidence="4 5" id="KW-0472">Membrane</keyword>
<dbReference type="Gene3D" id="6.10.140.1990">
    <property type="match status" value="1"/>
</dbReference>
<evidence type="ECO:0000256" key="1">
    <source>
        <dbReference type="ARBA" id="ARBA00004167"/>
    </source>
</evidence>
<proteinExistence type="predicted"/>
<evidence type="ECO:0000256" key="5">
    <source>
        <dbReference type="SAM" id="Phobius"/>
    </source>
</evidence>
<dbReference type="AlphaFoldDB" id="A0A4Y8KZD1"/>
<dbReference type="GO" id="GO:1990195">
    <property type="term" value="C:macrolide transmembrane transporter complex"/>
    <property type="evidence" value="ECO:0007669"/>
    <property type="project" value="InterPro"/>
</dbReference>
<dbReference type="Proteomes" id="UP000297861">
    <property type="component" value="Unassembled WGS sequence"/>
</dbReference>